<dbReference type="Gene3D" id="3.40.630.30">
    <property type="match status" value="1"/>
</dbReference>
<dbReference type="PANTHER" id="PTHR43800">
    <property type="entry name" value="PEPTIDYL-LYSINE N-ACETYLTRANSFERASE YJAB"/>
    <property type="match status" value="1"/>
</dbReference>
<evidence type="ECO:0000256" key="2">
    <source>
        <dbReference type="ARBA" id="ARBA00023315"/>
    </source>
</evidence>
<accession>A0A1T4Q1X2</accession>
<dbReference type="STRING" id="118967.SAMN02745191_2274"/>
<keyword evidence="2" id="KW-0012">Acyltransferase</keyword>
<dbReference type="OrthoDB" id="9788916at2"/>
<keyword evidence="5" id="KW-1185">Reference proteome</keyword>
<dbReference type="Pfam" id="PF13508">
    <property type="entry name" value="Acetyltransf_7"/>
    <property type="match status" value="1"/>
</dbReference>
<dbReference type="Proteomes" id="UP000243297">
    <property type="component" value="Unassembled WGS sequence"/>
</dbReference>
<evidence type="ECO:0000256" key="1">
    <source>
        <dbReference type="ARBA" id="ARBA00022679"/>
    </source>
</evidence>
<organism evidence="4 5">
    <name type="scientific">Anaerorhabdus furcosa</name>
    <dbReference type="NCBI Taxonomy" id="118967"/>
    <lineage>
        <taxon>Bacteria</taxon>
        <taxon>Bacillati</taxon>
        <taxon>Bacillota</taxon>
        <taxon>Erysipelotrichia</taxon>
        <taxon>Erysipelotrichales</taxon>
        <taxon>Erysipelotrichaceae</taxon>
        <taxon>Anaerorhabdus</taxon>
    </lineage>
</organism>
<dbReference type="InterPro" id="IPR016181">
    <property type="entry name" value="Acyl_CoA_acyltransferase"/>
</dbReference>
<dbReference type="CDD" id="cd04301">
    <property type="entry name" value="NAT_SF"/>
    <property type="match status" value="1"/>
</dbReference>
<reference evidence="5" key="1">
    <citation type="submission" date="2017-02" db="EMBL/GenBank/DDBJ databases">
        <authorList>
            <person name="Varghese N."/>
            <person name="Submissions S."/>
        </authorList>
    </citation>
    <scope>NUCLEOTIDE SEQUENCE [LARGE SCALE GENOMIC DNA]</scope>
    <source>
        <strain evidence="5">ATCC 25662</strain>
    </source>
</reference>
<evidence type="ECO:0000313" key="5">
    <source>
        <dbReference type="Proteomes" id="UP000243297"/>
    </source>
</evidence>
<dbReference type="SUPFAM" id="SSF55729">
    <property type="entry name" value="Acyl-CoA N-acyltransferases (Nat)"/>
    <property type="match status" value="1"/>
</dbReference>
<dbReference type="AlphaFoldDB" id="A0A1T4Q1X2"/>
<protein>
    <submittedName>
        <fullName evidence="4">Putative acetyltransferase</fullName>
    </submittedName>
</protein>
<dbReference type="PANTHER" id="PTHR43800:SF1">
    <property type="entry name" value="PEPTIDYL-LYSINE N-ACETYLTRANSFERASE YJAB"/>
    <property type="match status" value="1"/>
</dbReference>
<dbReference type="PROSITE" id="PS51186">
    <property type="entry name" value="GNAT"/>
    <property type="match status" value="1"/>
</dbReference>
<dbReference type="InterPro" id="IPR000182">
    <property type="entry name" value="GNAT_dom"/>
</dbReference>
<gene>
    <name evidence="4" type="ORF">SAMN02745191_2274</name>
</gene>
<keyword evidence="1 4" id="KW-0808">Transferase</keyword>
<evidence type="ECO:0000313" key="4">
    <source>
        <dbReference type="EMBL" id="SJZ97820.1"/>
    </source>
</evidence>
<dbReference type="GO" id="GO:0016747">
    <property type="term" value="F:acyltransferase activity, transferring groups other than amino-acyl groups"/>
    <property type="evidence" value="ECO:0007669"/>
    <property type="project" value="InterPro"/>
</dbReference>
<sequence>MIRRIEISDIDEVARIWLDTNITAHNFISSNYWYSKLDEVQQALYNAEVFVIQEENKICGFIGLDKNYVLGIFVETTMQSKGFGKQLLDYSKMIRNELVLNVYQKNEKAIQFYKYQNFTMINELTDYDTNEKEYVMQWIR</sequence>
<dbReference type="EMBL" id="FUWY01000008">
    <property type="protein sequence ID" value="SJZ97820.1"/>
    <property type="molecule type" value="Genomic_DNA"/>
</dbReference>
<name>A0A1T4Q1X2_9FIRM</name>
<evidence type="ECO:0000259" key="3">
    <source>
        <dbReference type="PROSITE" id="PS51186"/>
    </source>
</evidence>
<dbReference type="RefSeq" id="WP_078712660.1">
    <property type="nucleotide sequence ID" value="NZ_FUWY01000008.1"/>
</dbReference>
<feature type="domain" description="N-acetyltransferase" evidence="3">
    <location>
        <begin position="1"/>
        <end position="140"/>
    </location>
</feature>
<proteinExistence type="predicted"/>